<comment type="caution">
    <text evidence="2">The sequence shown here is derived from an EMBL/GenBank/DDBJ whole genome shotgun (WGS) entry which is preliminary data.</text>
</comment>
<reference evidence="2" key="3">
    <citation type="submission" date="2016-08" db="EMBL/GenBank/DDBJ databases">
        <title>Sequencing, Assembly and Comparative Genomics of S. aureofaciens ATCC 10762.</title>
        <authorList>
            <person name="Gradnigo J.S."/>
            <person name="Johnson N."/>
            <person name="Somerville G.A."/>
        </authorList>
    </citation>
    <scope>NUCLEOTIDE SEQUENCE [LARGE SCALE GENOMIC DNA]</scope>
    <source>
        <strain evidence="2">ATCC 10762</strain>
    </source>
</reference>
<dbReference type="InterPro" id="IPR026334">
    <property type="entry name" value="FxSxx-COOH"/>
</dbReference>
<dbReference type="Proteomes" id="UP000037395">
    <property type="component" value="Unassembled WGS sequence"/>
</dbReference>
<dbReference type="KEGG" id="kau:B6264_09330"/>
<organism evidence="2 3">
    <name type="scientific">Kitasatospora aureofaciens</name>
    <name type="common">Streptomyces aureofaciens</name>
    <dbReference type="NCBI Taxonomy" id="1894"/>
    <lineage>
        <taxon>Bacteria</taxon>
        <taxon>Bacillati</taxon>
        <taxon>Actinomycetota</taxon>
        <taxon>Actinomycetes</taxon>
        <taxon>Kitasatosporales</taxon>
        <taxon>Streptomycetaceae</taxon>
        <taxon>Kitasatospora</taxon>
    </lineage>
</organism>
<keyword evidence="3" id="KW-1185">Reference proteome</keyword>
<protein>
    <submittedName>
        <fullName evidence="2">FXSXX-COOH protein</fullName>
    </submittedName>
</protein>
<dbReference type="Proteomes" id="UP000610124">
    <property type="component" value="Unassembled WGS sequence"/>
</dbReference>
<dbReference type="OrthoDB" id="4322023at2"/>
<dbReference type="EMBL" id="JPRF03000020">
    <property type="protein sequence ID" value="OEV37480.1"/>
    <property type="molecule type" value="Genomic_DNA"/>
</dbReference>
<accession>A0A1E7N9W0</accession>
<evidence type="ECO:0000313" key="3">
    <source>
        <dbReference type="Proteomes" id="UP000037395"/>
    </source>
</evidence>
<dbReference type="GeneID" id="97486905"/>
<evidence type="ECO:0000313" key="2">
    <source>
        <dbReference type="EMBL" id="OEV37480.1"/>
    </source>
</evidence>
<evidence type="ECO:0000313" key="1">
    <source>
        <dbReference type="EMBL" id="GGU82803.1"/>
    </source>
</evidence>
<dbReference type="RefSeq" id="WP_030287108.1">
    <property type="nucleotide sequence ID" value="NZ_BMUB01000008.1"/>
</dbReference>
<reference evidence="3" key="4">
    <citation type="submission" date="2016-08" db="EMBL/GenBank/DDBJ databases">
        <title>Sequencing, assembly and comparative genomics of S. aureofaciens ATCC 10762.</title>
        <authorList>
            <person name="Gradnigo J.S."/>
            <person name="Johnson N."/>
            <person name="Somerville G.A."/>
        </authorList>
    </citation>
    <scope>NUCLEOTIDE SEQUENCE [LARGE SCALE GENOMIC DNA]</scope>
    <source>
        <strain evidence="3">ATCC 10762 / DSM 40127 / CCM 3239 / JCM 4008 / LMG 5968 / NBRC 12843 / NCIMB 8234 / A-377</strain>
    </source>
</reference>
<proteinExistence type="predicted"/>
<gene>
    <name evidence="1" type="ORF">GCM10010502_38560</name>
    <name evidence="2" type="ORF">HS99_0026025</name>
</gene>
<dbReference type="NCBIfam" id="TIGR04268">
    <property type="entry name" value="FxSxx-COOH"/>
    <property type="match status" value="1"/>
</dbReference>
<reference evidence="1" key="1">
    <citation type="journal article" date="2014" name="Int. J. Syst. Evol. Microbiol.">
        <title>Complete genome sequence of Corynebacterium casei LMG S-19264T (=DSM 44701T), isolated from a smear-ripened cheese.</title>
        <authorList>
            <consortium name="US DOE Joint Genome Institute (JGI-PGF)"/>
            <person name="Walter F."/>
            <person name="Albersmeier A."/>
            <person name="Kalinowski J."/>
            <person name="Ruckert C."/>
        </authorList>
    </citation>
    <scope>NUCLEOTIDE SEQUENCE</scope>
    <source>
        <strain evidence="1">JCM 4434</strain>
    </source>
</reference>
<name>A0A1E7N9W0_KITAU</name>
<reference evidence="1" key="5">
    <citation type="submission" date="2020-09" db="EMBL/GenBank/DDBJ databases">
        <authorList>
            <person name="Sun Q."/>
            <person name="Ohkuma M."/>
        </authorList>
    </citation>
    <scope>NUCLEOTIDE SEQUENCE</scope>
    <source>
        <strain evidence="1">JCM 4434</strain>
    </source>
</reference>
<dbReference type="AlphaFoldDB" id="A0A1E7N9W0"/>
<accession>A0A8H9LMI7</accession>
<dbReference type="EMBL" id="BMUB01000008">
    <property type="protein sequence ID" value="GGU82803.1"/>
    <property type="molecule type" value="Genomic_DNA"/>
</dbReference>
<reference evidence="2 3" key="2">
    <citation type="submission" date="2014-07" db="EMBL/GenBank/DDBJ databases">
        <authorList>
            <person name="Zhang J.E."/>
            <person name="Yang H."/>
            <person name="Guo J."/>
            <person name="Deng Z."/>
            <person name="Luo H."/>
            <person name="Luo M."/>
            <person name="Zhao B."/>
        </authorList>
    </citation>
    <scope>NUCLEOTIDE SEQUENCE [LARGE SCALE GENOMIC DNA]</scope>
    <source>
        <strain evidence="2">ATCC 10762</strain>
        <strain evidence="3">ATCC 10762 / DSM 40127 / CCM 3239 / JCM 4008 / LMG 5968 / NBRC 12843 / NCIMB 8234 / A-377</strain>
    </source>
</reference>
<sequence length="64" mass="6473">MSVTGAETAAGLGSDLVDVAALPLDELDALPDTVLGDLLRRVVADALTPGAEPLAAFQSALELR</sequence>